<proteinExistence type="predicted"/>
<evidence type="ECO:0008006" key="4">
    <source>
        <dbReference type="Google" id="ProtNLM"/>
    </source>
</evidence>
<dbReference type="HOGENOM" id="CLU_1488005_0_0_5"/>
<dbReference type="Proteomes" id="UP000019666">
    <property type="component" value="Unassembled WGS sequence"/>
</dbReference>
<comment type="caution">
    <text evidence="2">The sequence shown here is derived from an EMBL/GenBank/DDBJ whole genome shotgun (WGS) entry which is preliminary data.</text>
</comment>
<feature type="signal peptide" evidence="1">
    <location>
        <begin position="1"/>
        <end position="26"/>
    </location>
</feature>
<evidence type="ECO:0000313" key="2">
    <source>
        <dbReference type="EMBL" id="EYD73845.1"/>
    </source>
</evidence>
<evidence type="ECO:0000313" key="3">
    <source>
        <dbReference type="Proteomes" id="UP000019666"/>
    </source>
</evidence>
<protein>
    <recommendedName>
        <fullName evidence="4">Gluconate 2-dehydrogenase subunit 3 family protein</fullName>
    </recommendedName>
</protein>
<keyword evidence="1" id="KW-0732">Signal</keyword>
<name>A0A017HHP5_9RHOB</name>
<sequence>MTATHTCRRALLKGAAVLTAIPVAVSAGGVPLFDVVEDLFPVAAPIPAGPDLSTFDGRLLAAADWLSLPPPPIVYDEEDLQGGVMLTPELMAWFRENDLRAHLGWFFDGGPAGTTADEQRTRLMQDREMLALFNGMDETEQGIMLQAIERFADPSIPAEVIQAESLAKLDAHRAAKRARAQ</sequence>
<accession>A0A017HHP5</accession>
<dbReference type="RefSeq" id="WP_037282053.1">
    <property type="nucleotide sequence ID" value="NZ_KK088600.1"/>
</dbReference>
<gene>
    <name evidence="2" type="ORF">Rumeso_04580</name>
</gene>
<reference evidence="2 3" key="1">
    <citation type="submission" date="2013-02" db="EMBL/GenBank/DDBJ databases">
        <authorList>
            <person name="Fiebig A."/>
            <person name="Goeker M."/>
            <person name="Klenk H.-P.P."/>
        </authorList>
    </citation>
    <scope>NUCLEOTIDE SEQUENCE [LARGE SCALE GENOMIC DNA]</scope>
    <source>
        <strain evidence="2 3">DSM 19309</strain>
    </source>
</reference>
<dbReference type="STRING" id="442562.Rumeso_04580"/>
<evidence type="ECO:0000256" key="1">
    <source>
        <dbReference type="SAM" id="SignalP"/>
    </source>
</evidence>
<feature type="chain" id="PRO_5001492850" description="Gluconate 2-dehydrogenase subunit 3 family protein" evidence="1">
    <location>
        <begin position="27"/>
        <end position="181"/>
    </location>
</feature>
<keyword evidence="3" id="KW-1185">Reference proteome</keyword>
<dbReference type="AlphaFoldDB" id="A0A017HHP5"/>
<organism evidence="2 3">
    <name type="scientific">Rubellimicrobium mesophilum DSM 19309</name>
    <dbReference type="NCBI Taxonomy" id="442562"/>
    <lineage>
        <taxon>Bacteria</taxon>
        <taxon>Pseudomonadati</taxon>
        <taxon>Pseudomonadota</taxon>
        <taxon>Alphaproteobacteria</taxon>
        <taxon>Rhodobacterales</taxon>
        <taxon>Roseobacteraceae</taxon>
        <taxon>Rubellimicrobium</taxon>
    </lineage>
</organism>
<dbReference type="EMBL" id="AOSK01000128">
    <property type="protein sequence ID" value="EYD73845.1"/>
    <property type="molecule type" value="Genomic_DNA"/>
</dbReference>